<organism evidence="3 4">
    <name type="scientific">Asparagus officinalis</name>
    <name type="common">Garden asparagus</name>
    <dbReference type="NCBI Taxonomy" id="4686"/>
    <lineage>
        <taxon>Eukaryota</taxon>
        <taxon>Viridiplantae</taxon>
        <taxon>Streptophyta</taxon>
        <taxon>Embryophyta</taxon>
        <taxon>Tracheophyta</taxon>
        <taxon>Spermatophyta</taxon>
        <taxon>Magnoliopsida</taxon>
        <taxon>Liliopsida</taxon>
        <taxon>Asparagales</taxon>
        <taxon>Asparagaceae</taxon>
        <taxon>Asparagoideae</taxon>
        <taxon>Asparagus</taxon>
    </lineage>
</organism>
<dbReference type="Gramene" id="ONK75546">
    <property type="protein sequence ID" value="ONK75546"/>
    <property type="gene ID" value="A4U43_C03F18030"/>
</dbReference>
<dbReference type="EMBL" id="CM007383">
    <property type="protein sequence ID" value="ONK75546.1"/>
    <property type="molecule type" value="Genomic_DNA"/>
</dbReference>
<dbReference type="Proteomes" id="UP000243459">
    <property type="component" value="Chromosome 3"/>
</dbReference>
<reference evidence="4" key="1">
    <citation type="journal article" date="2017" name="Nat. Commun.">
        <title>The asparagus genome sheds light on the origin and evolution of a young Y chromosome.</title>
        <authorList>
            <person name="Harkess A."/>
            <person name="Zhou J."/>
            <person name="Xu C."/>
            <person name="Bowers J.E."/>
            <person name="Van der Hulst R."/>
            <person name="Ayyampalayam S."/>
            <person name="Mercati F."/>
            <person name="Riccardi P."/>
            <person name="McKain M.R."/>
            <person name="Kakrana A."/>
            <person name="Tang H."/>
            <person name="Ray J."/>
            <person name="Groenendijk J."/>
            <person name="Arikit S."/>
            <person name="Mathioni S.M."/>
            <person name="Nakano M."/>
            <person name="Shan H."/>
            <person name="Telgmann-Rauber A."/>
            <person name="Kanno A."/>
            <person name="Yue Z."/>
            <person name="Chen H."/>
            <person name="Li W."/>
            <person name="Chen Y."/>
            <person name="Xu X."/>
            <person name="Zhang Y."/>
            <person name="Luo S."/>
            <person name="Chen H."/>
            <person name="Gao J."/>
            <person name="Mao Z."/>
            <person name="Pires J.C."/>
            <person name="Luo M."/>
            <person name="Kudrna D."/>
            <person name="Wing R.A."/>
            <person name="Meyers B.C."/>
            <person name="Yi K."/>
            <person name="Kong H."/>
            <person name="Lavrijsen P."/>
            <person name="Sunseri F."/>
            <person name="Falavigna A."/>
            <person name="Ye Y."/>
            <person name="Leebens-Mack J.H."/>
            <person name="Chen G."/>
        </authorList>
    </citation>
    <scope>NUCLEOTIDE SEQUENCE [LARGE SCALE GENOMIC DNA]</scope>
    <source>
        <strain evidence="4">cv. DH0086</strain>
    </source>
</reference>
<evidence type="ECO:0000256" key="1">
    <source>
        <dbReference type="SAM" id="MobiDB-lite"/>
    </source>
</evidence>
<dbReference type="AlphaFoldDB" id="A0A5P1FAY6"/>
<evidence type="ECO:0000313" key="3">
    <source>
        <dbReference type="EMBL" id="ONK75546.1"/>
    </source>
</evidence>
<keyword evidence="2" id="KW-0732">Signal</keyword>
<protein>
    <submittedName>
        <fullName evidence="3">Uncharacterized protein</fullName>
    </submittedName>
</protein>
<feature type="region of interest" description="Disordered" evidence="1">
    <location>
        <begin position="205"/>
        <end position="227"/>
    </location>
</feature>
<keyword evidence="4" id="KW-1185">Reference proteome</keyword>
<gene>
    <name evidence="3" type="ORF">A4U43_C03F18030</name>
</gene>
<feature type="chain" id="PRO_5024324742" evidence="2">
    <location>
        <begin position="26"/>
        <end position="248"/>
    </location>
</feature>
<accession>A0A5P1FAY6</accession>
<feature type="signal peptide" evidence="2">
    <location>
        <begin position="1"/>
        <end position="25"/>
    </location>
</feature>
<proteinExistence type="predicted"/>
<sequence length="248" mass="27825">MWSPLLAFFLTLLALLLAFSKPGGGSVVETCSVDSEELTWMARSAMGGRIESSSRLGKAALSAAHDSLEILIEIPLKETKELDPENCDEFDLFVKSHKRKRGLGDYPHEDTKDVCEKVIERVEELKIQLQNADPATKAHRLKLSAILDEVAGKHHGGYERGYGAGYKGRTIAHHFSASYNIEGNVNNNSELQEQLHSANQKIEELQKRADEAEREKEREREERDRQMQDFQKMASGFQAMIGLNGQAQ</sequence>
<evidence type="ECO:0000256" key="2">
    <source>
        <dbReference type="SAM" id="SignalP"/>
    </source>
</evidence>
<evidence type="ECO:0000313" key="4">
    <source>
        <dbReference type="Proteomes" id="UP000243459"/>
    </source>
</evidence>
<name>A0A5P1FAY6_ASPOF</name>